<dbReference type="Proteomes" id="UP001204833">
    <property type="component" value="Unassembled WGS sequence"/>
</dbReference>
<comment type="cofactor">
    <cofactor evidence="7">
        <name>Fe cation</name>
        <dbReference type="ChEBI" id="CHEBI:24875"/>
    </cofactor>
    <text evidence="7">Binds 1 Fe cation per subunit.</text>
</comment>
<keyword evidence="5 7" id="KW-0408">Iron</keyword>
<dbReference type="Pfam" id="PF01946">
    <property type="entry name" value="Thi4"/>
    <property type="match status" value="2"/>
</dbReference>
<evidence type="ECO:0000256" key="2">
    <source>
        <dbReference type="ARBA" id="ARBA00022679"/>
    </source>
</evidence>
<feature type="binding site" evidence="7">
    <location>
        <begin position="738"/>
        <end position="740"/>
    </location>
    <ligand>
        <name>substrate</name>
    </ligand>
</feature>
<dbReference type="EC" id="2.4.2.60" evidence="7"/>
<proteinExistence type="inferred from homology"/>
<comment type="function">
    <text evidence="7">Involved in biosynthesis of the thiamine precursor thiazole. Catalyzes the conversion of NAD and glycine to adenosine diphosphate 5-(2-hydroxyethyl)-4-methylthiazole-2-carboxylic acid (ADT), an adenylated thiazole intermediate. The reaction includes an iron-dependent sulfide transfer from a conserved cysteine residue of the protein to a thiazole intermediate. The enzyme can only undergo a single turnover, which suggests it is a suicide enzyme. May have additional roles in adaptation to various stress conditions and in DNA damage tolerance.</text>
</comment>
<keyword evidence="6 7" id="KW-0520">NAD</keyword>
<keyword evidence="3 7" id="KW-0479">Metal-binding</keyword>
<dbReference type="PANTHER" id="PTHR43422">
    <property type="entry name" value="THIAMINE THIAZOLE SYNTHASE"/>
    <property type="match status" value="1"/>
</dbReference>
<evidence type="ECO:0000256" key="3">
    <source>
        <dbReference type="ARBA" id="ARBA00022723"/>
    </source>
</evidence>
<protein>
    <recommendedName>
        <fullName evidence="7">Thiamine thiazole synthase</fullName>
    </recommendedName>
    <alternativeName>
        <fullName evidence="7">Thiazole biosynthetic enzyme</fullName>
        <ecNumber evidence="7">2.4.2.60</ecNumber>
    </alternativeName>
</protein>
<dbReference type="InterPro" id="IPR000241">
    <property type="entry name" value="RlmKL-like_Mtase"/>
</dbReference>
<dbReference type="PROSITE" id="PS00092">
    <property type="entry name" value="N6_MTASE"/>
    <property type="match status" value="1"/>
</dbReference>
<sequence length="777" mass="85739">MKDYLILLAQVYPEFRLAELEALADLHGIQVDLSQHDPTRPFLKVQLKDDSDARSLISRAVLSKAIYEVWGEGDNYDNLHQNVKEESRDRFDLYKRSTFRFDFEGYKGRQSSKAKRAIIESFAYLDLEGAVDLKKPQECFTVLEEYEVFGMEKANKPKYIWFGRLVSLTERTDKNVVETYDLKKRGYIGTTSFDAELSLVTCNLAHVNVGQTVYDPFAGTGSFLVTAAHFGALTIGSDIDVRMLAGNGPHQNVKSNFKDYGTYSNFIDVLTMDFTHNALRKGGFGIDTIVCDPPYGVREGLRVLGAKNEEKAAGREKNVVDGEIAHLRRDFVPPKKPYELSDMLNDLLSFAGERLPVGGKLAFWMPTANDDFSETIIPQHERLKLQFNLEQEFHKWSRRLLVYVKMDELDSNGSTISSITTTIMTPPTMLQTAPAEAFHLTPSAKSQINLKSNAANGDVKFADWEKFQFAPIRESTVSRAMTKRYFADLDKYTESDVVIVGAGSAGLSAAYVLAKNRPDLKIAIIEASVSPGGGCWLGGQLFSAMVLRKPADQFLDNLGVAYEDEGDYVVVKHAALFMSTLLSKVLQFPNVKLFNATAVEDLITRRDDTTGELRIAGVVTNWTLVALNHDTQSCMDPNTINCNVVLSTTGHDGPFGAFSAKRLEELGKAPKDITAGFKPSEERKPAQAANSASGFELGGMRGLDMNKAEDAIVKGTREIVPGLVIAGMELAEVDGSNRMGPTFGAMALSGVKAAESVLNAIDLRQKQNETCYGGLKA</sequence>
<evidence type="ECO:0000256" key="7">
    <source>
        <dbReference type="HAMAP-Rule" id="MF_03158"/>
    </source>
</evidence>
<dbReference type="PANTHER" id="PTHR43422:SF3">
    <property type="entry name" value="THIAMINE THIAZOLE SYNTHASE"/>
    <property type="match status" value="1"/>
</dbReference>
<evidence type="ECO:0000256" key="6">
    <source>
        <dbReference type="ARBA" id="ARBA00023027"/>
    </source>
</evidence>
<keyword evidence="8" id="KW-0949">S-adenosyl-L-methionine</keyword>
<comment type="similarity">
    <text evidence="8">Belongs to the class I-like SAM-binding methyltransferase superfamily. TRM11 methyltransferase family.</text>
</comment>
<dbReference type="Gene3D" id="6.10.250.2840">
    <property type="match status" value="1"/>
</dbReference>
<dbReference type="Pfam" id="PF25904">
    <property type="entry name" value="Tmrp11_N"/>
    <property type="match status" value="1"/>
</dbReference>
<evidence type="ECO:0000256" key="1">
    <source>
        <dbReference type="ARBA" id="ARBA00022555"/>
    </source>
</evidence>
<keyword evidence="8" id="KW-0694">RNA-binding</keyword>
<dbReference type="GO" id="GO:0005634">
    <property type="term" value="C:nucleus"/>
    <property type="evidence" value="ECO:0007669"/>
    <property type="project" value="UniProtKB-SubCell"/>
</dbReference>
<comment type="subcellular location">
    <subcellularLocation>
        <location evidence="7">Cytoplasm</location>
    </subcellularLocation>
    <subcellularLocation>
        <location evidence="7">Nucleus</location>
    </subcellularLocation>
</comment>
<comment type="PTM">
    <text evidence="7">During the catalytic reaction, a sulfide is transferred from Cys-634 to a reaction intermediate, generating a dehydroalanine residue.</text>
</comment>
<dbReference type="InterPro" id="IPR027495">
    <property type="entry name" value="Sti35"/>
</dbReference>
<feature type="binding site" evidence="7">
    <location>
        <position position="534"/>
    </location>
    <ligand>
        <name>substrate</name>
    </ligand>
</feature>
<feature type="binding site" evidence="7">
    <location>
        <position position="599"/>
    </location>
    <ligand>
        <name>substrate</name>
    </ligand>
</feature>
<feature type="binding site" evidence="7">
    <location>
        <position position="636"/>
    </location>
    <ligand>
        <name>substrate</name>
    </ligand>
</feature>
<dbReference type="SUPFAM" id="SSF53335">
    <property type="entry name" value="S-adenosyl-L-methionine-dependent methyltransferases"/>
    <property type="match status" value="1"/>
</dbReference>
<keyword evidence="7" id="KW-0539">Nucleus</keyword>
<organism evidence="12 13">
    <name type="scientific">Candida theae</name>
    <dbReference type="NCBI Taxonomy" id="1198502"/>
    <lineage>
        <taxon>Eukaryota</taxon>
        <taxon>Fungi</taxon>
        <taxon>Dikarya</taxon>
        <taxon>Ascomycota</taxon>
        <taxon>Saccharomycotina</taxon>
        <taxon>Pichiomycetes</taxon>
        <taxon>Debaryomycetaceae</taxon>
        <taxon>Candida/Lodderomyces clade</taxon>
        <taxon>Candida</taxon>
    </lineage>
</organism>
<name>A0AAD5BAE0_9ASCO</name>
<keyword evidence="1 8" id="KW-0820">tRNA-binding</keyword>
<dbReference type="FunFam" id="3.40.50.150:FF:000260">
    <property type="entry name" value="RNA methylase family protein"/>
    <property type="match status" value="1"/>
</dbReference>
<keyword evidence="13" id="KW-1185">Reference proteome</keyword>
<dbReference type="EMBL" id="JAIHNG010000178">
    <property type="protein sequence ID" value="KAI5948668.1"/>
    <property type="molecule type" value="Genomic_DNA"/>
</dbReference>
<feature type="binding site" evidence="7">
    <location>
        <begin position="526"/>
        <end position="527"/>
    </location>
    <ligand>
        <name>substrate</name>
    </ligand>
</feature>
<comment type="similarity">
    <text evidence="7">Belongs to the THI4 family.</text>
</comment>
<dbReference type="InterPro" id="IPR036188">
    <property type="entry name" value="FAD/NAD-bd_sf"/>
</dbReference>
<evidence type="ECO:0000256" key="4">
    <source>
        <dbReference type="ARBA" id="ARBA00022977"/>
    </source>
</evidence>
<evidence type="ECO:0000259" key="10">
    <source>
        <dbReference type="Pfam" id="PF01170"/>
    </source>
</evidence>
<dbReference type="GO" id="GO:0160205">
    <property type="term" value="F:cysteine-dependent adenosine diphosphate thiazole synthase activity"/>
    <property type="evidence" value="ECO:0007669"/>
    <property type="project" value="UniProtKB-EC"/>
</dbReference>
<evidence type="ECO:0000256" key="5">
    <source>
        <dbReference type="ARBA" id="ARBA00023004"/>
    </source>
</evidence>
<evidence type="ECO:0000256" key="9">
    <source>
        <dbReference type="SAM" id="MobiDB-lite"/>
    </source>
</evidence>
<dbReference type="GO" id="GO:0000049">
    <property type="term" value="F:tRNA binding"/>
    <property type="evidence" value="ECO:0007669"/>
    <property type="project" value="UniProtKB-UniRule"/>
</dbReference>
<dbReference type="GO" id="GO:0005506">
    <property type="term" value="F:iron ion binding"/>
    <property type="evidence" value="ECO:0007669"/>
    <property type="project" value="UniProtKB-UniRule"/>
</dbReference>
<dbReference type="InterPro" id="IPR016691">
    <property type="entry name" value="TRMT11"/>
</dbReference>
<dbReference type="Gene3D" id="3.40.50.150">
    <property type="entry name" value="Vaccinia Virus protein VP39"/>
    <property type="match status" value="1"/>
</dbReference>
<feature type="domain" description="Ribosomal RNA large subunit methyltransferase K/L-like methyltransferase" evidence="10">
    <location>
        <begin position="185"/>
        <end position="298"/>
    </location>
</feature>
<dbReference type="GO" id="GO:0009228">
    <property type="term" value="P:thiamine biosynthetic process"/>
    <property type="evidence" value="ECO:0007669"/>
    <property type="project" value="UniProtKB-UniRule"/>
</dbReference>
<comment type="catalytic activity">
    <reaction evidence="7">
        <text>[ADP-thiazole synthase]-L-cysteine + glycine + NAD(+) = [ADP-thiazole synthase]-dehydroalanine + ADP-5-ethyl-4-methylthiazole-2-carboxylate + nicotinamide + 3 H2O + 2 H(+)</text>
        <dbReference type="Rhea" id="RHEA:55708"/>
        <dbReference type="Rhea" id="RHEA-COMP:14264"/>
        <dbReference type="Rhea" id="RHEA-COMP:14265"/>
        <dbReference type="ChEBI" id="CHEBI:15377"/>
        <dbReference type="ChEBI" id="CHEBI:15378"/>
        <dbReference type="ChEBI" id="CHEBI:17154"/>
        <dbReference type="ChEBI" id="CHEBI:29950"/>
        <dbReference type="ChEBI" id="CHEBI:57305"/>
        <dbReference type="ChEBI" id="CHEBI:57540"/>
        <dbReference type="ChEBI" id="CHEBI:90873"/>
        <dbReference type="ChEBI" id="CHEBI:139151"/>
        <dbReference type="EC" id="2.4.2.60"/>
    </reaction>
</comment>
<evidence type="ECO:0000256" key="8">
    <source>
        <dbReference type="PROSITE-ProRule" id="PRU00959"/>
    </source>
</evidence>
<feature type="binding site" evidence="7">
    <location>
        <position position="728"/>
    </location>
    <ligand>
        <name>substrate</name>
    </ligand>
</feature>
<feature type="region of interest" description="Disordered" evidence="9">
    <location>
        <begin position="674"/>
        <end position="693"/>
    </location>
</feature>
<dbReference type="Gene3D" id="3.50.50.60">
    <property type="entry name" value="FAD/NAD(P)-binding domain"/>
    <property type="match status" value="1"/>
</dbReference>
<dbReference type="AlphaFoldDB" id="A0AAD5BAE0"/>
<dbReference type="InterPro" id="IPR002052">
    <property type="entry name" value="DNA_methylase_N6_adenine_CS"/>
</dbReference>
<comment type="caution">
    <text evidence="12">The sequence shown here is derived from an EMBL/GenBank/DDBJ whole genome shotgun (WGS) entry which is preliminary data.</text>
</comment>
<evidence type="ECO:0000313" key="12">
    <source>
        <dbReference type="EMBL" id="KAI5948668.1"/>
    </source>
</evidence>
<dbReference type="PROSITE" id="PS51627">
    <property type="entry name" value="SAM_MT_TRM11"/>
    <property type="match status" value="1"/>
</dbReference>
<dbReference type="InterPro" id="IPR002922">
    <property type="entry name" value="Thi4_fam"/>
</dbReference>
<dbReference type="InterPro" id="IPR029063">
    <property type="entry name" value="SAM-dependent_MTases_sf"/>
</dbReference>
<dbReference type="InterPro" id="IPR059073">
    <property type="entry name" value="TRMT11_N"/>
</dbReference>
<feature type="binding site" evidence="7">
    <location>
        <position position="651"/>
    </location>
    <ligand>
        <name>substrate</name>
    </ligand>
</feature>
<dbReference type="GO" id="GO:0052837">
    <property type="term" value="P:thiazole biosynthetic process"/>
    <property type="evidence" value="ECO:0007669"/>
    <property type="project" value="UniProtKB-UniRule"/>
</dbReference>
<dbReference type="SUPFAM" id="SSF51905">
    <property type="entry name" value="FAD/NAD(P)-binding domain"/>
    <property type="match status" value="1"/>
</dbReference>
<keyword evidence="4 7" id="KW-0784">Thiamine biosynthesis</keyword>
<feature type="domain" description="tRNA (guanine(10)-N(2))-methyltransferase TRMT11 N-terminal" evidence="11">
    <location>
        <begin position="2"/>
        <end position="171"/>
    </location>
</feature>
<accession>A0AAD5BAE0</accession>
<dbReference type="HAMAP" id="MF_03158">
    <property type="entry name" value="THI4"/>
    <property type="match status" value="1"/>
</dbReference>
<feature type="binding site" evidence="7">
    <location>
        <position position="505"/>
    </location>
    <ligand>
        <name>substrate</name>
    </ligand>
</feature>
<dbReference type="GO" id="GO:0008033">
    <property type="term" value="P:tRNA processing"/>
    <property type="evidence" value="ECO:0007669"/>
    <property type="project" value="UniProtKB-UniRule"/>
</dbReference>
<comment type="subunit">
    <text evidence="7">Homooctamer.</text>
</comment>
<reference evidence="12 13" key="1">
    <citation type="journal article" date="2022" name="DNA Res.">
        <title>Genome analysis of five recently described species of the CUG-Ser clade uncovers Candida theae as a new hybrid lineage with pathogenic potential in the Candida parapsilosis species complex.</title>
        <authorList>
            <person name="Mixao V."/>
            <person name="Del Olmo V."/>
            <person name="Hegedusova E."/>
            <person name="Saus E."/>
            <person name="Pryszcz L."/>
            <person name="Cillingova A."/>
            <person name="Nosek J."/>
            <person name="Gabaldon T."/>
        </authorList>
    </citation>
    <scope>NUCLEOTIDE SEQUENCE [LARGE SCALE GENOMIC DNA]</scope>
    <source>
        <strain evidence="12 13">CBS 12239</strain>
    </source>
</reference>
<evidence type="ECO:0000259" key="11">
    <source>
        <dbReference type="Pfam" id="PF25904"/>
    </source>
</evidence>
<gene>
    <name evidence="7" type="primary">THI4</name>
    <name evidence="12" type="ORF">KGF57_005279</name>
</gene>
<dbReference type="NCBIfam" id="TIGR00292">
    <property type="entry name" value="sulfide-dependent adenosine diphosphate thiazole synthase"/>
    <property type="match status" value="1"/>
</dbReference>
<keyword evidence="8" id="KW-0489">Methyltransferase</keyword>
<dbReference type="GO" id="GO:0005829">
    <property type="term" value="C:cytosol"/>
    <property type="evidence" value="ECO:0007669"/>
    <property type="project" value="UniProtKB-UniRule"/>
</dbReference>
<keyword evidence="2 7" id="KW-0808">Transferase</keyword>
<dbReference type="GO" id="GO:0032259">
    <property type="term" value="P:methylation"/>
    <property type="evidence" value="ECO:0007669"/>
    <property type="project" value="UniProtKB-UniRule"/>
</dbReference>
<dbReference type="GO" id="GO:0043527">
    <property type="term" value="C:tRNA methyltransferase complex"/>
    <property type="evidence" value="ECO:0007669"/>
    <property type="project" value="UniProtKB-ARBA"/>
</dbReference>
<dbReference type="Pfam" id="PF01170">
    <property type="entry name" value="UPF0020"/>
    <property type="match status" value="1"/>
</dbReference>
<keyword evidence="7" id="KW-0963">Cytoplasm</keyword>
<keyword evidence="8" id="KW-0819">tRNA processing</keyword>
<dbReference type="GO" id="GO:0160102">
    <property type="term" value="F:tRNA (guanine(10)-N2)-methyltransferase activity"/>
    <property type="evidence" value="ECO:0007669"/>
    <property type="project" value="InterPro"/>
</dbReference>
<feature type="modified residue" description="2,3-didehydroalanine (Cys)" evidence="7">
    <location>
        <position position="634"/>
    </location>
</feature>
<evidence type="ECO:0000313" key="13">
    <source>
        <dbReference type="Proteomes" id="UP001204833"/>
    </source>
</evidence>